<accession>A0AA88J2Z7</accession>
<organism evidence="1 2">
    <name type="scientific">Ficus carica</name>
    <name type="common">Common fig</name>
    <dbReference type="NCBI Taxonomy" id="3494"/>
    <lineage>
        <taxon>Eukaryota</taxon>
        <taxon>Viridiplantae</taxon>
        <taxon>Streptophyta</taxon>
        <taxon>Embryophyta</taxon>
        <taxon>Tracheophyta</taxon>
        <taxon>Spermatophyta</taxon>
        <taxon>Magnoliopsida</taxon>
        <taxon>eudicotyledons</taxon>
        <taxon>Gunneridae</taxon>
        <taxon>Pentapetalae</taxon>
        <taxon>rosids</taxon>
        <taxon>fabids</taxon>
        <taxon>Rosales</taxon>
        <taxon>Moraceae</taxon>
        <taxon>Ficeae</taxon>
        <taxon>Ficus</taxon>
    </lineage>
</organism>
<protein>
    <submittedName>
        <fullName evidence="1">Uncharacterized protein</fullName>
    </submittedName>
</protein>
<sequence length="127" mass="14472">MGRIYTRVTELEPEDKYTVEVVGLGQELTGRRGSGRRQTINNISKWERENKANNRSYCYAADARWDGGTATDSSTWAPELRKARFGHRSQAGVRQKNMGDSTHSKPCWVYCITVQIDIEDELVCQTI</sequence>
<keyword evidence="2" id="KW-1185">Reference proteome</keyword>
<dbReference type="EMBL" id="BTGU01000099">
    <property type="protein sequence ID" value="GMN60457.1"/>
    <property type="molecule type" value="Genomic_DNA"/>
</dbReference>
<name>A0AA88J2Z7_FICCA</name>
<comment type="caution">
    <text evidence="1">The sequence shown here is derived from an EMBL/GenBank/DDBJ whole genome shotgun (WGS) entry which is preliminary data.</text>
</comment>
<dbReference type="AlphaFoldDB" id="A0AA88J2Z7"/>
<evidence type="ECO:0000313" key="1">
    <source>
        <dbReference type="EMBL" id="GMN60457.1"/>
    </source>
</evidence>
<evidence type="ECO:0000313" key="2">
    <source>
        <dbReference type="Proteomes" id="UP001187192"/>
    </source>
</evidence>
<gene>
    <name evidence="1" type="ORF">TIFTF001_029536</name>
</gene>
<proteinExistence type="predicted"/>
<dbReference type="Proteomes" id="UP001187192">
    <property type="component" value="Unassembled WGS sequence"/>
</dbReference>
<reference evidence="1" key="1">
    <citation type="submission" date="2023-07" db="EMBL/GenBank/DDBJ databases">
        <title>draft genome sequence of fig (Ficus carica).</title>
        <authorList>
            <person name="Takahashi T."/>
            <person name="Nishimura K."/>
        </authorList>
    </citation>
    <scope>NUCLEOTIDE SEQUENCE</scope>
</reference>